<keyword evidence="2" id="KW-1185">Reference proteome</keyword>
<dbReference type="AlphaFoldDB" id="A0A919XZU4"/>
<dbReference type="Proteomes" id="UP000681162">
    <property type="component" value="Unassembled WGS sequence"/>
</dbReference>
<organism evidence="1 2">
    <name type="scientific">Paenibacillus antibioticophila</name>
    <dbReference type="NCBI Taxonomy" id="1274374"/>
    <lineage>
        <taxon>Bacteria</taxon>
        <taxon>Bacillati</taxon>
        <taxon>Bacillota</taxon>
        <taxon>Bacilli</taxon>
        <taxon>Bacillales</taxon>
        <taxon>Paenibacillaceae</taxon>
        <taxon>Paenibacillus</taxon>
    </lineage>
</organism>
<comment type="caution">
    <text evidence="1">The sequence shown here is derived from an EMBL/GenBank/DDBJ whole genome shotgun (WGS) entry which is preliminary data.</text>
</comment>
<dbReference type="RefSeq" id="WP_212943008.1">
    <property type="nucleotide sequence ID" value="NZ_BORR01000024.1"/>
</dbReference>
<evidence type="ECO:0000313" key="2">
    <source>
        <dbReference type="Proteomes" id="UP000681162"/>
    </source>
</evidence>
<name>A0A919XZU4_9BACL</name>
<reference evidence="1 2" key="1">
    <citation type="submission" date="2021-03" db="EMBL/GenBank/DDBJ databases">
        <title>Antimicrobial resistance genes in bacteria isolated from Japanese honey, and their potential for conferring macrolide and lincosamide resistance in the American foulbrood pathogen Paenibacillus larvae.</title>
        <authorList>
            <person name="Okamoto M."/>
            <person name="Kumagai M."/>
            <person name="Kanamori H."/>
            <person name="Takamatsu D."/>
        </authorList>
    </citation>
    <scope>NUCLEOTIDE SEQUENCE [LARGE SCALE GENOMIC DNA]</scope>
    <source>
        <strain evidence="1 2">J41TS12</strain>
    </source>
</reference>
<proteinExistence type="predicted"/>
<sequence>MVEAEFIKSIAIQKMPLELSSPLKNSRFFTWWLDAQQKEDIFTQILGWMSSFFVVIRLRFPFRLLGYL</sequence>
<dbReference type="EMBL" id="BORR01000024">
    <property type="protein sequence ID" value="GIO39618.1"/>
    <property type="molecule type" value="Genomic_DNA"/>
</dbReference>
<accession>A0A919XZU4</accession>
<protein>
    <submittedName>
        <fullName evidence="1">Uncharacterized protein</fullName>
    </submittedName>
</protein>
<gene>
    <name evidence="1" type="ORF">J41TS12_44790</name>
</gene>
<evidence type="ECO:0000313" key="1">
    <source>
        <dbReference type="EMBL" id="GIO39618.1"/>
    </source>
</evidence>